<organism evidence="7 8">
    <name type="scientific">Candidatus Nealsonbacteria bacterium CG10_big_fil_rev_8_21_14_0_10_36_24</name>
    <dbReference type="NCBI Taxonomy" id="1974710"/>
    <lineage>
        <taxon>Bacteria</taxon>
        <taxon>Candidatus Nealsoniibacteriota</taxon>
    </lineage>
</organism>
<dbReference type="InterPro" id="IPR023867">
    <property type="entry name" value="Sulphatase_maturase_rSAM"/>
</dbReference>
<dbReference type="SFLD" id="SFLDG01067">
    <property type="entry name" value="SPASM/twitch_domain_containing"/>
    <property type="match status" value="1"/>
</dbReference>
<dbReference type="AlphaFoldDB" id="A0A2M6NRC7"/>
<comment type="caution">
    <text evidence="7">The sequence shown here is derived from an EMBL/GenBank/DDBJ whole genome shotgun (WGS) entry which is preliminary data.</text>
</comment>
<dbReference type="GO" id="GO:0016491">
    <property type="term" value="F:oxidoreductase activity"/>
    <property type="evidence" value="ECO:0007669"/>
    <property type="project" value="InterPro"/>
</dbReference>
<dbReference type="GO" id="GO:0051536">
    <property type="term" value="F:iron-sulfur cluster binding"/>
    <property type="evidence" value="ECO:0007669"/>
    <property type="project" value="UniProtKB-KW"/>
</dbReference>
<dbReference type="CDD" id="cd01335">
    <property type="entry name" value="Radical_SAM"/>
    <property type="match status" value="1"/>
</dbReference>
<dbReference type="InterPro" id="IPR007197">
    <property type="entry name" value="rSAM"/>
</dbReference>
<gene>
    <name evidence="7" type="ORF">COU42_02975</name>
</gene>
<evidence type="ECO:0000313" key="8">
    <source>
        <dbReference type="Proteomes" id="UP000228756"/>
    </source>
</evidence>
<dbReference type="PANTHER" id="PTHR43273">
    <property type="entry name" value="ANAEROBIC SULFATASE-MATURATING ENZYME HOMOLOG ASLB-RELATED"/>
    <property type="match status" value="1"/>
</dbReference>
<evidence type="ECO:0000256" key="1">
    <source>
        <dbReference type="ARBA" id="ARBA00022691"/>
    </source>
</evidence>
<sequence length="467" mass="53193">MRRLSENQKLIASTFTQTIINKRSAIIYHSLFGNPNIITFPALKLFKIFHRACSLADVRRNFDIEGLDEAIQILIDGFFLNPEGFNERGFLHKLMQRYKKEVKNGHLINFLSLVMSEVCNFSCSYCFANKKLIDNGFSNQRCELMGFKTAQKAVDIFFELMKEHDKQDVTINFGGGEPLLNFKTILQILSYVKRKYSGQYNITFVLNTNCSKITERIASVLKQYKVNIATSLDGLKPGNDAVRIYRDGRGTFDDILKGWKMLKKIGILPDGFMVTVNQANFHLIDERLIDFVSANQMRDVRIDIDVIHQINISIEDVACKLLALRRYAAKLGITVNGFWDRPLENIFNPSSKEFTAFCGGIRGNSLIVNPRGKVYLCGYSSEVLGDIFINSPEEIFGPESKYYQIVCSKMPGEILACRGCAIEGQCVGGCYVAFETERRKKNNVVARNCELYRIMTEELLKDITFSQ</sequence>
<keyword evidence="2" id="KW-0479">Metal-binding</keyword>
<evidence type="ECO:0000256" key="2">
    <source>
        <dbReference type="ARBA" id="ARBA00022723"/>
    </source>
</evidence>
<evidence type="ECO:0000256" key="3">
    <source>
        <dbReference type="ARBA" id="ARBA00023004"/>
    </source>
</evidence>
<proteinExistence type="inferred from homology"/>
<dbReference type="GO" id="GO:0046872">
    <property type="term" value="F:metal ion binding"/>
    <property type="evidence" value="ECO:0007669"/>
    <property type="project" value="UniProtKB-KW"/>
</dbReference>
<keyword evidence="1" id="KW-0949">S-adenosyl-L-methionine</keyword>
<dbReference type="Proteomes" id="UP000228756">
    <property type="component" value="Unassembled WGS sequence"/>
</dbReference>
<dbReference type="InterPro" id="IPR058240">
    <property type="entry name" value="rSAM_sf"/>
</dbReference>
<dbReference type="EMBL" id="PFCJ01000029">
    <property type="protein sequence ID" value="PIR71962.1"/>
    <property type="molecule type" value="Genomic_DNA"/>
</dbReference>
<evidence type="ECO:0000256" key="4">
    <source>
        <dbReference type="ARBA" id="ARBA00023014"/>
    </source>
</evidence>
<dbReference type="Pfam" id="PF04055">
    <property type="entry name" value="Radical_SAM"/>
    <property type="match status" value="1"/>
</dbReference>
<dbReference type="SFLD" id="SFLDS00029">
    <property type="entry name" value="Radical_SAM"/>
    <property type="match status" value="1"/>
</dbReference>
<dbReference type="SFLD" id="SFLDG01384">
    <property type="entry name" value="thioether_bond_formation_requi"/>
    <property type="match status" value="1"/>
</dbReference>
<protein>
    <recommendedName>
        <fullName evidence="6">Radical SAM core domain-containing protein</fullName>
    </recommendedName>
</protein>
<reference evidence="8" key="1">
    <citation type="submission" date="2017-09" db="EMBL/GenBank/DDBJ databases">
        <title>Depth-based differentiation of microbial function through sediment-hosted aquifers and enrichment of novel symbionts in the deep terrestrial subsurface.</title>
        <authorList>
            <person name="Probst A.J."/>
            <person name="Ladd B."/>
            <person name="Jarett J.K."/>
            <person name="Geller-Mcgrath D.E."/>
            <person name="Sieber C.M.K."/>
            <person name="Emerson J.B."/>
            <person name="Anantharaman K."/>
            <person name="Thomas B.C."/>
            <person name="Malmstrom R."/>
            <person name="Stieglmeier M."/>
            <person name="Klingl A."/>
            <person name="Woyke T."/>
            <person name="Ryan C.M."/>
            <person name="Banfield J.F."/>
        </authorList>
    </citation>
    <scope>NUCLEOTIDE SEQUENCE [LARGE SCALE GENOMIC DNA]</scope>
</reference>
<dbReference type="PANTHER" id="PTHR43273:SF3">
    <property type="entry name" value="ANAEROBIC SULFATASE-MATURATING ENZYME HOMOLOG ASLB-RELATED"/>
    <property type="match status" value="1"/>
</dbReference>
<evidence type="ECO:0000313" key="7">
    <source>
        <dbReference type="EMBL" id="PIR71962.1"/>
    </source>
</evidence>
<accession>A0A2M6NRC7</accession>
<name>A0A2M6NRC7_9BACT</name>
<evidence type="ECO:0000259" key="6">
    <source>
        <dbReference type="Pfam" id="PF04055"/>
    </source>
</evidence>
<keyword evidence="3" id="KW-0408">Iron</keyword>
<dbReference type="SUPFAM" id="SSF102114">
    <property type="entry name" value="Radical SAM enzymes"/>
    <property type="match status" value="1"/>
</dbReference>
<feature type="domain" description="Radical SAM core" evidence="6">
    <location>
        <begin position="114"/>
        <end position="269"/>
    </location>
</feature>
<keyword evidence="4" id="KW-0411">Iron-sulfur</keyword>
<comment type="similarity">
    <text evidence="5">Belongs to the radical SAM superfamily. Anaerobic sulfatase-maturating enzyme family.</text>
</comment>
<dbReference type="SFLD" id="SFLDG01386">
    <property type="entry name" value="main_SPASM_domain-containing"/>
    <property type="match status" value="1"/>
</dbReference>
<dbReference type="Gene3D" id="3.20.20.70">
    <property type="entry name" value="Aldolase class I"/>
    <property type="match status" value="1"/>
</dbReference>
<evidence type="ECO:0000256" key="5">
    <source>
        <dbReference type="ARBA" id="ARBA00023601"/>
    </source>
</evidence>
<dbReference type="InterPro" id="IPR013785">
    <property type="entry name" value="Aldolase_TIM"/>
</dbReference>